<dbReference type="FunFam" id="3.80.30.20:FF:000001">
    <property type="entry name" value="tRNA-2-methylthio-N(6)-dimethylallyladenosine synthase 2"/>
    <property type="match status" value="1"/>
</dbReference>
<dbReference type="Gene3D" id="3.80.30.20">
    <property type="entry name" value="tm_1862 like domain"/>
    <property type="match status" value="1"/>
</dbReference>
<dbReference type="PROSITE" id="PS01278">
    <property type="entry name" value="MTTASE_RADICAL"/>
    <property type="match status" value="1"/>
</dbReference>
<dbReference type="SFLD" id="SFLDG01082">
    <property type="entry name" value="B12-binding_domain_containing"/>
    <property type="match status" value="1"/>
</dbReference>
<dbReference type="InterPro" id="IPR020612">
    <property type="entry name" value="Methylthiotransferase_CS"/>
</dbReference>
<keyword evidence="5" id="KW-0408">Iron</keyword>
<evidence type="ECO:0000256" key="6">
    <source>
        <dbReference type="ARBA" id="ARBA00023014"/>
    </source>
</evidence>
<dbReference type="CDD" id="cd01335">
    <property type="entry name" value="Radical_SAM"/>
    <property type="match status" value="1"/>
</dbReference>
<keyword evidence="6" id="KW-0411">Iron-sulfur</keyword>
<dbReference type="PROSITE" id="PS50926">
    <property type="entry name" value="TRAM"/>
    <property type="match status" value="1"/>
</dbReference>
<dbReference type="AlphaFoldDB" id="A0A381ZZM5"/>
<evidence type="ECO:0000259" key="9">
    <source>
        <dbReference type="PROSITE" id="PS51918"/>
    </source>
</evidence>
<dbReference type="Pfam" id="PF04055">
    <property type="entry name" value="Radical_SAM"/>
    <property type="match status" value="1"/>
</dbReference>
<keyword evidence="2" id="KW-0004">4Fe-4S</keyword>
<evidence type="ECO:0000256" key="1">
    <source>
        <dbReference type="ARBA" id="ARBA00001966"/>
    </source>
</evidence>
<dbReference type="GO" id="GO:0035597">
    <property type="term" value="F:tRNA-2-methylthio-N(6)-dimethylallyladenosine(37) synthase activity"/>
    <property type="evidence" value="ECO:0007669"/>
    <property type="project" value="TreeGrafter"/>
</dbReference>
<dbReference type="SFLD" id="SFLDG01061">
    <property type="entry name" value="methylthiotransferase"/>
    <property type="match status" value="1"/>
</dbReference>
<feature type="domain" description="MTTase N-terminal" evidence="8">
    <location>
        <begin position="1"/>
        <end position="106"/>
    </location>
</feature>
<dbReference type="SMART" id="SM00729">
    <property type="entry name" value="Elp3"/>
    <property type="match status" value="1"/>
</dbReference>
<protein>
    <recommendedName>
        <fullName evidence="11">tRNA (N6-isopentenyl adenosine(37)-C2)-methylthiotransferase MiaB</fullName>
    </recommendedName>
</protein>
<dbReference type="SFLD" id="SFLDS00029">
    <property type="entry name" value="Radical_SAM"/>
    <property type="match status" value="1"/>
</dbReference>
<sequence>MNVADSERLSSALGSVGFEESEDIQNSNISIVNSCVVRQSSEDKVTAKVDQLTIEKRKNQEKIVVLMGCMVGPKTNNLEARFPDVDLFLQPQNYEPLIQLLYEKKGIDKEGCLSNLDVKPRISSFVPVSHGCDKFCAFCIIPYRRGREVSREIPVISDEVKKLADNGVKEITLLGQNVDSYGYDLQGDLTLANLFESLHEIDGIERIRFLTSHPIDMDIRIINSIASLPKVCESINLPFQSGSNKILKTMRRGYSREEYIELINIIRDTIPNVAMSADVIVGFCGESESDFEDTLNLIEEIKFDKLHTAIYSERPGTIAQRKMKDDVKMSDKQRRYKTLNDIQEKIQGEINSKLPGQISEVMIEGKRREKIFGRNRHDKIIYTDTSELNEGDIVNVKIDYAGPWAMKGQVINS</sequence>
<dbReference type="PANTHER" id="PTHR43020:SF2">
    <property type="entry name" value="MITOCHONDRIAL TRNA METHYLTHIOTRANSFERASE CDK5RAP1"/>
    <property type="match status" value="1"/>
</dbReference>
<proteinExistence type="predicted"/>
<accession>A0A381ZZM5</accession>
<dbReference type="InterPro" id="IPR002792">
    <property type="entry name" value="TRAM_dom"/>
</dbReference>
<evidence type="ECO:0000313" key="10">
    <source>
        <dbReference type="EMBL" id="SVA94700.1"/>
    </source>
</evidence>
<name>A0A381ZZM5_9ZZZZ</name>
<evidence type="ECO:0000256" key="3">
    <source>
        <dbReference type="ARBA" id="ARBA00022691"/>
    </source>
</evidence>
<evidence type="ECO:0000256" key="2">
    <source>
        <dbReference type="ARBA" id="ARBA00022485"/>
    </source>
</evidence>
<gene>
    <name evidence="10" type="ORF">METZ01_LOCUS147554</name>
</gene>
<dbReference type="InterPro" id="IPR038135">
    <property type="entry name" value="Methylthiotransferase_N_sf"/>
</dbReference>
<dbReference type="GO" id="GO:0005829">
    <property type="term" value="C:cytosol"/>
    <property type="evidence" value="ECO:0007669"/>
    <property type="project" value="TreeGrafter"/>
</dbReference>
<comment type="cofactor">
    <cofactor evidence="1">
        <name>[4Fe-4S] cluster</name>
        <dbReference type="ChEBI" id="CHEBI:49883"/>
    </cofactor>
</comment>
<dbReference type="SUPFAM" id="SSF102114">
    <property type="entry name" value="Radical SAM enzymes"/>
    <property type="match status" value="1"/>
</dbReference>
<dbReference type="Gene3D" id="3.40.50.12160">
    <property type="entry name" value="Methylthiotransferase, N-terminal domain"/>
    <property type="match status" value="1"/>
</dbReference>
<organism evidence="10">
    <name type="scientific">marine metagenome</name>
    <dbReference type="NCBI Taxonomy" id="408172"/>
    <lineage>
        <taxon>unclassified sequences</taxon>
        <taxon>metagenomes</taxon>
        <taxon>ecological metagenomes</taxon>
    </lineage>
</organism>
<dbReference type="InterPro" id="IPR006638">
    <property type="entry name" value="Elp3/MiaA/NifB-like_rSAM"/>
</dbReference>
<dbReference type="InterPro" id="IPR013848">
    <property type="entry name" value="Methylthiotransferase_N"/>
</dbReference>
<evidence type="ECO:0000256" key="5">
    <source>
        <dbReference type="ARBA" id="ARBA00023004"/>
    </source>
</evidence>
<dbReference type="Pfam" id="PF00919">
    <property type="entry name" value="UPF0004"/>
    <property type="match status" value="1"/>
</dbReference>
<dbReference type="GO" id="GO:0051539">
    <property type="term" value="F:4 iron, 4 sulfur cluster binding"/>
    <property type="evidence" value="ECO:0007669"/>
    <property type="project" value="UniProtKB-KW"/>
</dbReference>
<dbReference type="InterPro" id="IPR058240">
    <property type="entry name" value="rSAM_sf"/>
</dbReference>
<feature type="domain" description="Radical SAM core" evidence="9">
    <location>
        <begin position="118"/>
        <end position="349"/>
    </location>
</feature>
<evidence type="ECO:0000256" key="4">
    <source>
        <dbReference type="ARBA" id="ARBA00022723"/>
    </source>
</evidence>
<dbReference type="InterPro" id="IPR023404">
    <property type="entry name" value="rSAM_horseshoe"/>
</dbReference>
<dbReference type="NCBIfam" id="TIGR01574">
    <property type="entry name" value="miaB-methiolase"/>
    <property type="match status" value="1"/>
</dbReference>
<dbReference type="NCBIfam" id="TIGR00089">
    <property type="entry name" value="MiaB/RimO family radical SAM methylthiotransferase"/>
    <property type="match status" value="1"/>
</dbReference>
<keyword evidence="4" id="KW-0479">Metal-binding</keyword>
<dbReference type="InterPro" id="IPR005839">
    <property type="entry name" value="Methylthiotransferase"/>
</dbReference>
<dbReference type="EMBL" id="UINC01023303">
    <property type="protein sequence ID" value="SVA94700.1"/>
    <property type="molecule type" value="Genomic_DNA"/>
</dbReference>
<dbReference type="PROSITE" id="PS51918">
    <property type="entry name" value="RADICAL_SAM"/>
    <property type="match status" value="1"/>
</dbReference>
<dbReference type="GO" id="GO:0046872">
    <property type="term" value="F:metal ion binding"/>
    <property type="evidence" value="ECO:0007669"/>
    <property type="project" value="UniProtKB-KW"/>
</dbReference>
<evidence type="ECO:0000259" key="7">
    <source>
        <dbReference type="PROSITE" id="PS50926"/>
    </source>
</evidence>
<evidence type="ECO:0008006" key="11">
    <source>
        <dbReference type="Google" id="ProtNLM"/>
    </source>
</evidence>
<keyword evidence="3" id="KW-0949">S-adenosyl-L-methionine</keyword>
<feature type="domain" description="TRAM" evidence="7">
    <location>
        <begin position="352"/>
        <end position="412"/>
    </location>
</feature>
<evidence type="ECO:0000259" key="8">
    <source>
        <dbReference type="PROSITE" id="PS51449"/>
    </source>
</evidence>
<dbReference type="PROSITE" id="PS51449">
    <property type="entry name" value="MTTASE_N"/>
    <property type="match status" value="1"/>
</dbReference>
<dbReference type="PANTHER" id="PTHR43020">
    <property type="entry name" value="CDK5 REGULATORY SUBUNIT-ASSOCIATED PROTEIN 1"/>
    <property type="match status" value="1"/>
</dbReference>
<reference evidence="10" key="1">
    <citation type="submission" date="2018-05" db="EMBL/GenBank/DDBJ databases">
        <authorList>
            <person name="Lanie J.A."/>
            <person name="Ng W.-L."/>
            <person name="Kazmierczak K.M."/>
            <person name="Andrzejewski T.M."/>
            <person name="Davidsen T.M."/>
            <person name="Wayne K.J."/>
            <person name="Tettelin H."/>
            <person name="Glass J.I."/>
            <person name="Rusch D."/>
            <person name="Podicherti R."/>
            <person name="Tsui H.-C.T."/>
            <person name="Winkler M.E."/>
        </authorList>
    </citation>
    <scope>NUCLEOTIDE SEQUENCE</scope>
</reference>
<dbReference type="InterPro" id="IPR007197">
    <property type="entry name" value="rSAM"/>
</dbReference>